<comment type="function">
    <text evidence="12">Initiates the restart of stalled replication forks, which reloads the replicative helicase on sites other than the origin of replication. Recognizes and binds to abandoned replication forks and remodels them to uncover a helicase loading site. Promotes assembly of the primosome at these replication forks.</text>
</comment>
<evidence type="ECO:0000313" key="15">
    <source>
        <dbReference type="EMBL" id="KAE8544293.1"/>
    </source>
</evidence>
<dbReference type="NCBIfam" id="TIGR00595">
    <property type="entry name" value="priA"/>
    <property type="match status" value="1"/>
</dbReference>
<feature type="domain" description="Helicase ATP-binding" evidence="13">
    <location>
        <begin position="230"/>
        <end position="396"/>
    </location>
</feature>
<feature type="binding site" evidence="12">
    <location>
        <position position="498"/>
    </location>
    <ligand>
        <name>Zn(2+)</name>
        <dbReference type="ChEBI" id="CHEBI:29105"/>
        <label>1</label>
    </ligand>
</feature>
<comment type="similarity">
    <text evidence="12">Belongs to the helicase family. PriA subfamily.</text>
</comment>
<feature type="binding site" evidence="12">
    <location>
        <position position="455"/>
    </location>
    <ligand>
        <name>Zn(2+)</name>
        <dbReference type="ChEBI" id="CHEBI:29105"/>
        <label>1</label>
    </ligand>
</feature>
<dbReference type="SMART" id="SM00490">
    <property type="entry name" value="HELICc"/>
    <property type="match status" value="1"/>
</dbReference>
<dbReference type="EC" id="5.6.2.4" evidence="12"/>
<dbReference type="GO" id="GO:0016787">
    <property type="term" value="F:hydrolase activity"/>
    <property type="evidence" value="ECO:0007669"/>
    <property type="project" value="UniProtKB-KW"/>
</dbReference>
<keyword evidence="3 12" id="KW-0479">Metal-binding</keyword>
<dbReference type="NCBIfam" id="NF004067">
    <property type="entry name" value="PRK05580.1-4"/>
    <property type="match status" value="1"/>
</dbReference>
<dbReference type="GO" id="GO:0008270">
    <property type="term" value="F:zinc ion binding"/>
    <property type="evidence" value="ECO:0007669"/>
    <property type="project" value="UniProtKB-UniRule"/>
</dbReference>
<dbReference type="InterPro" id="IPR027417">
    <property type="entry name" value="P-loop_NTPase"/>
</dbReference>
<dbReference type="Gene3D" id="3.40.1440.60">
    <property type="entry name" value="PriA, 3(prime) DNA-binding domain"/>
    <property type="match status" value="1"/>
</dbReference>
<feature type="domain" description="Helicase C-terminal" evidence="14">
    <location>
        <begin position="490"/>
        <end position="648"/>
    </location>
</feature>
<keyword evidence="10 12" id="KW-0413">Isomerase</keyword>
<proteinExistence type="inferred from homology"/>
<name>A0A833JNB3_MARNT</name>
<dbReference type="InterPro" id="IPR011545">
    <property type="entry name" value="DEAD/DEAH_box_helicase_dom"/>
</dbReference>
<dbReference type="GO" id="GO:0006270">
    <property type="term" value="P:DNA replication initiation"/>
    <property type="evidence" value="ECO:0007669"/>
    <property type="project" value="TreeGrafter"/>
</dbReference>
<dbReference type="Gene3D" id="3.40.50.300">
    <property type="entry name" value="P-loop containing nucleotide triphosphate hydrolases"/>
    <property type="match status" value="2"/>
</dbReference>
<evidence type="ECO:0000256" key="4">
    <source>
        <dbReference type="ARBA" id="ARBA00022741"/>
    </source>
</evidence>
<dbReference type="FunFam" id="3.40.50.300:FF:000489">
    <property type="entry name" value="Primosome assembly protein PriA"/>
    <property type="match status" value="1"/>
</dbReference>
<organism evidence="15 16">
    <name type="scientific">Marinobacter nauticus</name>
    <name type="common">Marinobacter hydrocarbonoclasticus</name>
    <name type="synonym">Marinobacter aquaeolei</name>
    <dbReference type="NCBI Taxonomy" id="2743"/>
    <lineage>
        <taxon>Bacteria</taxon>
        <taxon>Pseudomonadati</taxon>
        <taxon>Pseudomonadota</taxon>
        <taxon>Gammaproteobacteria</taxon>
        <taxon>Pseudomonadales</taxon>
        <taxon>Marinobacteraceae</taxon>
        <taxon>Marinobacter</taxon>
    </lineage>
</organism>
<gene>
    <name evidence="12" type="primary">priA</name>
    <name evidence="15" type="ORF">F6453_3416</name>
</gene>
<evidence type="ECO:0000256" key="9">
    <source>
        <dbReference type="ARBA" id="ARBA00023125"/>
    </source>
</evidence>
<dbReference type="InterPro" id="IPR041236">
    <property type="entry name" value="PriA_C"/>
</dbReference>
<feature type="binding site" evidence="12">
    <location>
        <position position="495"/>
    </location>
    <ligand>
        <name>Zn(2+)</name>
        <dbReference type="ChEBI" id="CHEBI:29105"/>
        <label>1</label>
    </ligand>
</feature>
<evidence type="ECO:0000256" key="8">
    <source>
        <dbReference type="ARBA" id="ARBA00022840"/>
    </source>
</evidence>
<feature type="binding site" evidence="12">
    <location>
        <position position="458"/>
    </location>
    <ligand>
        <name>Zn(2+)</name>
        <dbReference type="ChEBI" id="CHEBI:29105"/>
        <label>1</label>
    </ligand>
</feature>
<dbReference type="PROSITE" id="PS51194">
    <property type="entry name" value="HELICASE_CTER"/>
    <property type="match status" value="1"/>
</dbReference>
<dbReference type="GO" id="GO:0003677">
    <property type="term" value="F:DNA binding"/>
    <property type="evidence" value="ECO:0007669"/>
    <property type="project" value="UniProtKB-UniRule"/>
</dbReference>
<feature type="binding site" evidence="12">
    <location>
        <position position="482"/>
    </location>
    <ligand>
        <name>Zn(2+)</name>
        <dbReference type="ChEBI" id="CHEBI:29105"/>
        <label>2</label>
    </ligand>
</feature>
<dbReference type="GO" id="GO:0006269">
    <property type="term" value="P:DNA replication, synthesis of primer"/>
    <property type="evidence" value="ECO:0007669"/>
    <property type="project" value="UniProtKB-KW"/>
</dbReference>
<feature type="binding site" evidence="12">
    <location>
        <position position="464"/>
    </location>
    <ligand>
        <name>Zn(2+)</name>
        <dbReference type="ChEBI" id="CHEBI:29105"/>
        <label>2</label>
    </ligand>
</feature>
<evidence type="ECO:0000256" key="3">
    <source>
        <dbReference type="ARBA" id="ARBA00022723"/>
    </source>
</evidence>
<feature type="binding site" evidence="12">
    <location>
        <position position="485"/>
    </location>
    <ligand>
        <name>Zn(2+)</name>
        <dbReference type="ChEBI" id="CHEBI:29105"/>
        <label>2</label>
    </ligand>
</feature>
<keyword evidence="7 12" id="KW-0862">Zinc</keyword>
<dbReference type="AlphaFoldDB" id="A0A833JNB3"/>
<dbReference type="EMBL" id="WBMP01000019">
    <property type="protein sequence ID" value="KAE8544293.1"/>
    <property type="molecule type" value="Genomic_DNA"/>
</dbReference>
<comment type="catalytic activity">
    <reaction evidence="11 12">
        <text>ATP + H2O = ADP + phosphate + H(+)</text>
        <dbReference type="Rhea" id="RHEA:13065"/>
        <dbReference type="ChEBI" id="CHEBI:15377"/>
        <dbReference type="ChEBI" id="CHEBI:15378"/>
        <dbReference type="ChEBI" id="CHEBI:30616"/>
        <dbReference type="ChEBI" id="CHEBI:43474"/>
        <dbReference type="ChEBI" id="CHEBI:456216"/>
        <dbReference type="EC" id="5.6.2.4"/>
    </reaction>
</comment>
<reference evidence="15 16" key="1">
    <citation type="submission" date="2019-10" db="EMBL/GenBank/DDBJ databases">
        <title>Draft genome sequence of Marinobacter hydrocarbonoclasticus NCT7M from the microbiome of the marine copepod.</title>
        <authorList>
            <person name="Nuttall R."/>
            <person name="Sharma G."/>
            <person name="Moisander P."/>
        </authorList>
    </citation>
    <scope>NUCLEOTIDE SEQUENCE [LARGE SCALE GENOMIC DNA]</scope>
    <source>
        <strain evidence="15 16">NCT7M</strain>
    </source>
</reference>
<dbReference type="PROSITE" id="PS51192">
    <property type="entry name" value="HELICASE_ATP_BIND_1"/>
    <property type="match status" value="1"/>
</dbReference>
<dbReference type="GO" id="GO:0043138">
    <property type="term" value="F:3'-5' DNA helicase activity"/>
    <property type="evidence" value="ECO:0007669"/>
    <property type="project" value="UniProtKB-EC"/>
</dbReference>
<dbReference type="Proteomes" id="UP000469950">
    <property type="component" value="Unassembled WGS sequence"/>
</dbReference>
<dbReference type="GO" id="GO:1990077">
    <property type="term" value="C:primosome complex"/>
    <property type="evidence" value="ECO:0007669"/>
    <property type="project" value="UniProtKB-UniRule"/>
</dbReference>
<dbReference type="InterPro" id="IPR014001">
    <property type="entry name" value="Helicase_ATP-bd"/>
</dbReference>
<evidence type="ECO:0000256" key="5">
    <source>
        <dbReference type="ARBA" id="ARBA00022801"/>
    </source>
</evidence>
<dbReference type="CDD" id="cd17929">
    <property type="entry name" value="DEXHc_priA"/>
    <property type="match status" value="1"/>
</dbReference>
<dbReference type="InterPro" id="IPR042115">
    <property type="entry name" value="PriA_3primeBD_sf"/>
</dbReference>
<evidence type="ECO:0000259" key="13">
    <source>
        <dbReference type="PROSITE" id="PS51192"/>
    </source>
</evidence>
<dbReference type="InterPro" id="IPR040498">
    <property type="entry name" value="PriA_CRR"/>
</dbReference>
<keyword evidence="1 12" id="KW-0639">Primosome</keyword>
<dbReference type="Pfam" id="PF00271">
    <property type="entry name" value="Helicase_C"/>
    <property type="match status" value="1"/>
</dbReference>
<dbReference type="GO" id="GO:0006310">
    <property type="term" value="P:DNA recombination"/>
    <property type="evidence" value="ECO:0007669"/>
    <property type="project" value="InterPro"/>
</dbReference>
<keyword evidence="5 12" id="KW-0378">Hydrolase</keyword>
<comment type="catalytic activity">
    <reaction evidence="12">
        <text>Couples ATP hydrolysis with the unwinding of duplex DNA by translocating in the 3'-5' direction.</text>
        <dbReference type="EC" id="5.6.2.4"/>
    </reaction>
</comment>
<keyword evidence="2 12" id="KW-0235">DNA replication</keyword>
<dbReference type="GO" id="GO:0005524">
    <property type="term" value="F:ATP binding"/>
    <property type="evidence" value="ECO:0007669"/>
    <property type="project" value="UniProtKB-UniRule"/>
</dbReference>
<comment type="subunit">
    <text evidence="12">Component of the replication restart primosome.</text>
</comment>
<evidence type="ECO:0000259" key="14">
    <source>
        <dbReference type="PROSITE" id="PS51194"/>
    </source>
</evidence>
<dbReference type="Pfam" id="PF17764">
    <property type="entry name" value="PriA_3primeBD"/>
    <property type="match status" value="1"/>
</dbReference>
<keyword evidence="4 12" id="KW-0547">Nucleotide-binding</keyword>
<evidence type="ECO:0000256" key="1">
    <source>
        <dbReference type="ARBA" id="ARBA00022515"/>
    </source>
</evidence>
<dbReference type="PANTHER" id="PTHR30580">
    <property type="entry name" value="PRIMOSOMAL PROTEIN N"/>
    <property type="match status" value="1"/>
</dbReference>
<dbReference type="PANTHER" id="PTHR30580:SF0">
    <property type="entry name" value="PRIMOSOMAL PROTEIN N"/>
    <property type="match status" value="1"/>
</dbReference>
<evidence type="ECO:0000313" key="16">
    <source>
        <dbReference type="Proteomes" id="UP000469950"/>
    </source>
</evidence>
<feature type="binding site" evidence="12">
    <location>
        <position position="467"/>
    </location>
    <ligand>
        <name>Zn(2+)</name>
        <dbReference type="ChEBI" id="CHEBI:29105"/>
        <label>2</label>
    </ligand>
</feature>
<evidence type="ECO:0000256" key="7">
    <source>
        <dbReference type="ARBA" id="ARBA00022833"/>
    </source>
</evidence>
<dbReference type="InterPro" id="IPR041222">
    <property type="entry name" value="PriA_3primeBD"/>
</dbReference>
<accession>A0A833JNB3</accession>
<comment type="caution">
    <text evidence="15">The sequence shown here is derived from an EMBL/GenBank/DDBJ whole genome shotgun (WGS) entry which is preliminary data.</text>
</comment>
<evidence type="ECO:0000256" key="12">
    <source>
        <dbReference type="HAMAP-Rule" id="MF_00983"/>
    </source>
</evidence>
<keyword evidence="9 12" id="KW-0238">DNA-binding</keyword>
<protein>
    <recommendedName>
        <fullName evidence="12">Replication restart protein PriA</fullName>
    </recommendedName>
    <alternativeName>
        <fullName evidence="12">ATP-dependent DNA helicase PriA</fullName>
        <ecNumber evidence="12">5.6.2.4</ecNumber>
    </alternativeName>
    <alternativeName>
        <fullName evidence="12">DNA 3'-5' helicase PriA</fullName>
    </alternativeName>
</protein>
<dbReference type="CDD" id="cd18804">
    <property type="entry name" value="SF2_C_priA"/>
    <property type="match status" value="1"/>
</dbReference>
<dbReference type="Pfam" id="PF18319">
    <property type="entry name" value="Zn_ribbon_PriA"/>
    <property type="match status" value="1"/>
</dbReference>
<dbReference type="HAMAP" id="MF_00983">
    <property type="entry name" value="PriA"/>
    <property type="match status" value="1"/>
</dbReference>
<sequence length="747" mass="83191">MAIRNSPDTMQPAYFCPLSGYAVTVTRPSTARIALNRPLRRLFDYRIPETMTVSPGQRVKVPFGRQTLTGLVVETGVTPPDGITLKPILEVLEPWLALPTATFQLLSWASDYYQHPLGECLFTALPPALRRGRPSQQKQDEHWQGTQNIAPLPANAHRQKALLESIQRAPGISTGELVKAGFNRPQIKSLRDKGLIELSDPQHPTSSESIVTVDGPRLSPAQLAAAKELPQVTDRFSATLLYGITGSGKTELYLHYLTQKLQDDQQALVLVPEINLTPQTLERFRRYFGNRIVAWHSALNDSERLATWLRIRHGEPVILIGTRSAVLLPFTNLRAIVVDEEHDNSYKQGEGFRYSGRDVAVYRAHLNQCPVILGSATPSLESWHNARQGKYHLIRLEQRAGNASPPEVELLDIRSRPLEAGLSRPTLNAIKETLVRGEQALVFVNRRGFAPIMMCFDCGHMEECPRCDTRLTYHRRDRAMRCHHCDFQMAANHSCPKCRSENFKPVGQGTERTEETLAEQFPDTPIVRVDRDSTQRKGSIQNILAQVNSGAPCILVGTQMLAKGHDFPNVTLVAVVNADGGLFSVDFRAPEQMVQTLLQVSGRAGRGEKPGKVLIQTCHSDHPLLKSLCQGNYAALADQLLTERQTGALPPFRAMAILRAEADTMQASLQLLDSIKPMTAANGIETWGPLPAVIARKADRHRAQLILCSNHRRQLNHLLTHICQYLDQCKLPASTKWIVDVDPQETG</sequence>
<evidence type="ECO:0000256" key="2">
    <source>
        <dbReference type="ARBA" id="ARBA00022705"/>
    </source>
</evidence>
<keyword evidence="6 12" id="KW-0347">Helicase</keyword>
<dbReference type="FunFam" id="3.40.1440.60:FF:000001">
    <property type="entry name" value="Primosomal protein N"/>
    <property type="match status" value="1"/>
</dbReference>
<dbReference type="SUPFAM" id="SSF52540">
    <property type="entry name" value="P-loop containing nucleoside triphosphate hydrolases"/>
    <property type="match status" value="1"/>
</dbReference>
<dbReference type="InterPro" id="IPR001650">
    <property type="entry name" value="Helicase_C-like"/>
</dbReference>
<evidence type="ECO:0000256" key="10">
    <source>
        <dbReference type="ARBA" id="ARBA00023235"/>
    </source>
</evidence>
<keyword evidence="8 12" id="KW-0067">ATP-binding</keyword>
<evidence type="ECO:0000256" key="6">
    <source>
        <dbReference type="ARBA" id="ARBA00022806"/>
    </source>
</evidence>
<dbReference type="SMART" id="SM00487">
    <property type="entry name" value="DEXDc"/>
    <property type="match status" value="1"/>
</dbReference>
<evidence type="ECO:0000256" key="11">
    <source>
        <dbReference type="ARBA" id="ARBA00048988"/>
    </source>
</evidence>
<dbReference type="Pfam" id="PF18074">
    <property type="entry name" value="PriA_C"/>
    <property type="match status" value="1"/>
</dbReference>
<dbReference type="InterPro" id="IPR005259">
    <property type="entry name" value="PriA"/>
</dbReference>
<dbReference type="Pfam" id="PF00270">
    <property type="entry name" value="DEAD"/>
    <property type="match status" value="1"/>
</dbReference>
<comment type="cofactor">
    <cofactor evidence="12">
        <name>Zn(2+)</name>
        <dbReference type="ChEBI" id="CHEBI:29105"/>
    </cofactor>
    <text evidence="12">Binds 2 zinc ions per subunit.</text>
</comment>
<dbReference type="GO" id="GO:0006302">
    <property type="term" value="P:double-strand break repair"/>
    <property type="evidence" value="ECO:0007669"/>
    <property type="project" value="InterPro"/>
</dbReference>